<dbReference type="PANTHER" id="PTHR43364">
    <property type="entry name" value="NADH-SPECIFIC METHYLGLYOXAL REDUCTASE-RELATED"/>
    <property type="match status" value="1"/>
</dbReference>
<sequence length="321" mass="35425">MEKRVLGTSGIEISPIVMGTWQAGKRGWVGIEDSEIIKALQAAFTAGITTFDTAEIYGDGYSEKLVGEALAGIREQVVLATKVFANHLKYEQVIAACDRSLLNLQTDYIDLYQIHWPAGAFGNEIVPIGETMRALNDLKTQGKIRAIGVSNFSGQQLEAASQFGRIDSLQPPYSLFWRYVETDAMPYCLAHQISILAYSPMAQGLLTGKFGPDQKFPPTDNRSQNKLFQGENYQRAQLAVEQLRPLAAELKCTLGQLALAWVITQPQAIAIAGARNTEQVLANAQAVEIKLSSSQLQQIDAIARQVTDYLDNEPVMWNWKS</sequence>
<protein>
    <submittedName>
        <fullName evidence="3">Aldo/keto reductase</fullName>
    </submittedName>
</protein>
<keyword evidence="1" id="KW-0560">Oxidoreductase</keyword>
<dbReference type="InterPro" id="IPR023210">
    <property type="entry name" value="NADP_OxRdtase_dom"/>
</dbReference>
<gene>
    <name evidence="3" type="ORF">C7B64_22665</name>
</gene>
<proteinExistence type="predicted"/>
<evidence type="ECO:0000313" key="3">
    <source>
        <dbReference type="EMBL" id="PSB00599.1"/>
    </source>
</evidence>
<dbReference type="InterPro" id="IPR036812">
    <property type="entry name" value="NAD(P)_OxRdtase_dom_sf"/>
</dbReference>
<dbReference type="InterPro" id="IPR050523">
    <property type="entry name" value="AKR_Detox_Biosynth"/>
</dbReference>
<evidence type="ECO:0000256" key="1">
    <source>
        <dbReference type="ARBA" id="ARBA00023002"/>
    </source>
</evidence>
<dbReference type="EMBL" id="PVWJ01000183">
    <property type="protein sequence ID" value="PSB00599.1"/>
    <property type="molecule type" value="Genomic_DNA"/>
</dbReference>
<keyword evidence="4" id="KW-1185">Reference proteome</keyword>
<dbReference type="PANTHER" id="PTHR43364:SF4">
    <property type="entry name" value="NAD(P)-LINKED OXIDOREDUCTASE SUPERFAMILY PROTEIN"/>
    <property type="match status" value="1"/>
</dbReference>
<dbReference type="SUPFAM" id="SSF51430">
    <property type="entry name" value="NAD(P)-linked oxidoreductase"/>
    <property type="match status" value="1"/>
</dbReference>
<evidence type="ECO:0000259" key="2">
    <source>
        <dbReference type="Pfam" id="PF00248"/>
    </source>
</evidence>
<name>A0A2T1BX60_9CYAN</name>
<reference evidence="3 4" key="2">
    <citation type="submission" date="2018-03" db="EMBL/GenBank/DDBJ databases">
        <title>The ancient ancestry and fast evolution of plastids.</title>
        <authorList>
            <person name="Moore K.R."/>
            <person name="Magnabosco C."/>
            <person name="Momper L."/>
            <person name="Gold D.A."/>
            <person name="Bosak T."/>
            <person name="Fournier G.P."/>
        </authorList>
    </citation>
    <scope>NUCLEOTIDE SEQUENCE [LARGE SCALE GENOMIC DNA]</scope>
    <source>
        <strain evidence="3 4">CCAP 1448/3</strain>
    </source>
</reference>
<reference evidence="3 4" key="1">
    <citation type="submission" date="2018-02" db="EMBL/GenBank/DDBJ databases">
        <authorList>
            <person name="Cohen D.B."/>
            <person name="Kent A.D."/>
        </authorList>
    </citation>
    <scope>NUCLEOTIDE SEQUENCE [LARGE SCALE GENOMIC DNA]</scope>
    <source>
        <strain evidence="3 4">CCAP 1448/3</strain>
    </source>
</reference>
<dbReference type="Proteomes" id="UP000238762">
    <property type="component" value="Unassembled WGS sequence"/>
</dbReference>
<dbReference type="OrthoDB" id="9809990at2"/>
<comment type="caution">
    <text evidence="3">The sequence shown here is derived from an EMBL/GenBank/DDBJ whole genome shotgun (WGS) entry which is preliminary data.</text>
</comment>
<dbReference type="CDD" id="cd19085">
    <property type="entry name" value="AKR_AKR11B3"/>
    <property type="match status" value="1"/>
</dbReference>
<dbReference type="PRINTS" id="PR00069">
    <property type="entry name" value="ALDKETRDTASE"/>
</dbReference>
<dbReference type="PROSITE" id="PS00062">
    <property type="entry name" value="ALDOKETO_REDUCTASE_2"/>
    <property type="match status" value="1"/>
</dbReference>
<dbReference type="GO" id="GO:0016491">
    <property type="term" value="F:oxidoreductase activity"/>
    <property type="evidence" value="ECO:0007669"/>
    <property type="project" value="UniProtKB-KW"/>
</dbReference>
<dbReference type="AlphaFoldDB" id="A0A2T1BX60"/>
<evidence type="ECO:0000313" key="4">
    <source>
        <dbReference type="Proteomes" id="UP000238762"/>
    </source>
</evidence>
<dbReference type="RefSeq" id="WP_106291669.1">
    <property type="nucleotide sequence ID" value="NZ_CAWNTC010000228.1"/>
</dbReference>
<dbReference type="InterPro" id="IPR018170">
    <property type="entry name" value="Aldo/ket_reductase_CS"/>
</dbReference>
<accession>A0A2T1BX60</accession>
<dbReference type="InterPro" id="IPR020471">
    <property type="entry name" value="AKR"/>
</dbReference>
<dbReference type="Pfam" id="PF00248">
    <property type="entry name" value="Aldo_ket_red"/>
    <property type="match status" value="1"/>
</dbReference>
<dbReference type="Gene3D" id="3.20.20.100">
    <property type="entry name" value="NADP-dependent oxidoreductase domain"/>
    <property type="match status" value="1"/>
</dbReference>
<organism evidence="3 4">
    <name type="scientific">Merismopedia glauca CCAP 1448/3</name>
    <dbReference type="NCBI Taxonomy" id="1296344"/>
    <lineage>
        <taxon>Bacteria</taxon>
        <taxon>Bacillati</taxon>
        <taxon>Cyanobacteriota</taxon>
        <taxon>Cyanophyceae</taxon>
        <taxon>Synechococcales</taxon>
        <taxon>Merismopediaceae</taxon>
        <taxon>Merismopedia</taxon>
    </lineage>
</organism>
<feature type="domain" description="NADP-dependent oxidoreductase" evidence="2">
    <location>
        <begin position="15"/>
        <end position="303"/>
    </location>
</feature>